<sequence length="274" mass="29454">MSFDALETSLDAGRPLSLYHFYRGGLGWSYTTADREITYQGGAFTPVAISDDGRRLTGQTTADALSITAPADLPIAQLYRGAAPAGRVSLTIHDLHLAEDGQLFGMVAWVGSITDVRWPANDRCRITCQAIDSVLDRPGLRLTWQRECPHNLYDRNCRVNPAWHRVGGTIAALDGARVRVGPASGLPDGRYKGGFLEWDVGGGVLEQRGIQGHQGEWLTLFGGTFGLTAGLGVSIYPGCDNVIQTCSDVYGNSPNYGGVPRLPGESPFSGQPIF</sequence>
<dbReference type="NCBIfam" id="TIGR02218">
    <property type="entry name" value="phg_TIGR02218"/>
    <property type="match status" value="1"/>
</dbReference>
<name>A0A484T6E8_9ZZZZ</name>
<accession>A0A484T6E8</accession>
<proteinExistence type="predicted"/>
<dbReference type="EMBL" id="CAADIL010000016">
    <property type="protein sequence ID" value="VFR72095.1"/>
    <property type="molecule type" value="Genomic_DNA"/>
</dbReference>
<feature type="domain" description="Bacteriophage phiJL001 Gp84 C-terminal" evidence="1">
    <location>
        <begin position="190"/>
        <end position="265"/>
    </location>
</feature>
<dbReference type="Pfam" id="PF09356">
    <property type="entry name" value="Phage_BR0599"/>
    <property type="match status" value="1"/>
</dbReference>
<evidence type="ECO:0000313" key="3">
    <source>
        <dbReference type="EMBL" id="VFR70448.1"/>
    </source>
</evidence>
<gene>
    <name evidence="2" type="ORF">ANDA3_3734</name>
    <name evidence="4" type="ORF">DAR2_3584</name>
    <name evidence="3" type="ORF">DAR3_4192</name>
</gene>
<evidence type="ECO:0000313" key="4">
    <source>
        <dbReference type="EMBL" id="VFR72095.1"/>
    </source>
</evidence>
<dbReference type="EMBL" id="CAADIC010000019">
    <property type="protein sequence ID" value="VFR34593.1"/>
    <property type="molecule type" value="Genomic_DNA"/>
</dbReference>
<protein>
    <submittedName>
        <fullName evidence="3">Phage FAD/FMN-containing dehydrogenase</fullName>
    </submittedName>
</protein>
<reference evidence="3" key="1">
    <citation type="submission" date="2019-03" db="EMBL/GenBank/DDBJ databases">
        <authorList>
            <person name="Danneels B."/>
        </authorList>
    </citation>
    <scope>NUCLEOTIDE SEQUENCE</scope>
</reference>
<dbReference type="InterPro" id="IPR011928">
    <property type="entry name" value="Phage_phiJL001_Gp84"/>
</dbReference>
<evidence type="ECO:0000259" key="1">
    <source>
        <dbReference type="Pfam" id="PF09356"/>
    </source>
</evidence>
<dbReference type="InterPro" id="IPR018964">
    <property type="entry name" value="Phage_phiJL001_Gp84_C"/>
</dbReference>
<organism evidence="3">
    <name type="scientific">plant metagenome</name>
    <dbReference type="NCBI Taxonomy" id="1297885"/>
    <lineage>
        <taxon>unclassified sequences</taxon>
        <taxon>metagenomes</taxon>
        <taxon>organismal metagenomes</taxon>
    </lineage>
</organism>
<dbReference type="AlphaFoldDB" id="A0A484T6E8"/>
<dbReference type="Pfam" id="PF09931">
    <property type="entry name" value="Phage_phiJL001_Gp84_N"/>
    <property type="match status" value="1"/>
</dbReference>
<dbReference type="EMBL" id="CAADIJ010000011">
    <property type="protein sequence ID" value="VFR70448.1"/>
    <property type="molecule type" value="Genomic_DNA"/>
</dbReference>
<evidence type="ECO:0000313" key="2">
    <source>
        <dbReference type="EMBL" id="VFR34593.1"/>
    </source>
</evidence>